<sequence>MEIWRQLIKRITKWNGTKRLPGTTELGDENLFCEELDDEFVIFKREYVKEFLFKDGYKVYLVNIEQIEEDAKLDAWADREEQEQIELNDSLNMSLDAKNDKIIRIQEGMDKHDTEGEDQ</sequence>
<dbReference type="EMBL" id="UINC01019504">
    <property type="protein sequence ID" value="SVA82617.1"/>
    <property type="molecule type" value="Genomic_DNA"/>
</dbReference>
<dbReference type="AlphaFoldDB" id="A0A381Z1L1"/>
<evidence type="ECO:0000313" key="1">
    <source>
        <dbReference type="EMBL" id="SVA82617.1"/>
    </source>
</evidence>
<gene>
    <name evidence="1" type="ORF">METZ01_LOCUS135471</name>
</gene>
<name>A0A381Z1L1_9ZZZZ</name>
<protein>
    <submittedName>
        <fullName evidence="1">Uncharacterized protein</fullName>
    </submittedName>
</protein>
<reference evidence="1" key="1">
    <citation type="submission" date="2018-05" db="EMBL/GenBank/DDBJ databases">
        <authorList>
            <person name="Lanie J.A."/>
            <person name="Ng W.-L."/>
            <person name="Kazmierczak K.M."/>
            <person name="Andrzejewski T.M."/>
            <person name="Davidsen T.M."/>
            <person name="Wayne K.J."/>
            <person name="Tettelin H."/>
            <person name="Glass J.I."/>
            <person name="Rusch D."/>
            <person name="Podicherti R."/>
            <person name="Tsui H.-C.T."/>
            <person name="Winkler M.E."/>
        </authorList>
    </citation>
    <scope>NUCLEOTIDE SEQUENCE</scope>
</reference>
<accession>A0A381Z1L1</accession>
<proteinExistence type="predicted"/>
<organism evidence="1">
    <name type="scientific">marine metagenome</name>
    <dbReference type="NCBI Taxonomy" id="408172"/>
    <lineage>
        <taxon>unclassified sequences</taxon>
        <taxon>metagenomes</taxon>
        <taxon>ecological metagenomes</taxon>
    </lineage>
</organism>